<evidence type="ECO:0000313" key="9">
    <source>
        <dbReference type="RefSeq" id="XP_010267607.1"/>
    </source>
</evidence>
<dbReference type="FunCoup" id="A0A1U8AIS4">
    <property type="interactions" value="234"/>
</dbReference>
<feature type="region of interest" description="Disordered" evidence="6">
    <location>
        <begin position="115"/>
        <end position="140"/>
    </location>
</feature>
<feature type="transmembrane region" description="Helical" evidence="7">
    <location>
        <begin position="567"/>
        <end position="585"/>
    </location>
</feature>
<keyword evidence="3 7" id="KW-1133">Transmembrane helix</keyword>
<organism evidence="8 9">
    <name type="scientific">Nelumbo nucifera</name>
    <name type="common">Sacred lotus</name>
    <dbReference type="NCBI Taxonomy" id="4432"/>
    <lineage>
        <taxon>Eukaryota</taxon>
        <taxon>Viridiplantae</taxon>
        <taxon>Streptophyta</taxon>
        <taxon>Embryophyta</taxon>
        <taxon>Tracheophyta</taxon>
        <taxon>Spermatophyta</taxon>
        <taxon>Magnoliopsida</taxon>
        <taxon>Proteales</taxon>
        <taxon>Nelumbonaceae</taxon>
        <taxon>Nelumbo</taxon>
    </lineage>
</organism>
<keyword evidence="2 7" id="KW-0812">Transmembrane</keyword>
<dbReference type="RefSeq" id="XP_010267607.1">
    <property type="nucleotide sequence ID" value="XM_010269305.2"/>
</dbReference>
<feature type="coiled-coil region" evidence="5">
    <location>
        <begin position="417"/>
        <end position="444"/>
    </location>
</feature>
<dbReference type="InterPro" id="IPR008979">
    <property type="entry name" value="Galactose-bd-like_sf"/>
</dbReference>
<dbReference type="InterPro" id="IPR012919">
    <property type="entry name" value="SUN_dom"/>
</dbReference>
<dbReference type="STRING" id="4432.A0A1U8AIS4"/>
<evidence type="ECO:0000256" key="6">
    <source>
        <dbReference type="SAM" id="MobiDB-lite"/>
    </source>
</evidence>
<feature type="region of interest" description="Disordered" evidence="6">
    <location>
        <begin position="328"/>
        <end position="408"/>
    </location>
</feature>
<dbReference type="Pfam" id="PF07738">
    <property type="entry name" value="Sad1_UNC"/>
    <property type="match status" value="1"/>
</dbReference>
<dbReference type="SUPFAM" id="SSF49785">
    <property type="entry name" value="Galactose-binding domain-like"/>
    <property type="match status" value="1"/>
</dbReference>
<keyword evidence="8" id="KW-1185">Reference proteome</keyword>
<evidence type="ECO:0000256" key="2">
    <source>
        <dbReference type="ARBA" id="ARBA00022692"/>
    </source>
</evidence>
<evidence type="ECO:0000256" key="5">
    <source>
        <dbReference type="SAM" id="Coils"/>
    </source>
</evidence>
<keyword evidence="4 7" id="KW-0472">Membrane</keyword>
<dbReference type="GeneID" id="104604783"/>
<evidence type="ECO:0000256" key="1">
    <source>
        <dbReference type="ARBA" id="ARBA00004370"/>
    </source>
</evidence>
<dbReference type="PANTHER" id="PTHR12953">
    <property type="entry name" value="MEMBRANE PROTEIN CH1 RELATED"/>
    <property type="match status" value="1"/>
</dbReference>
<feature type="transmembrane region" description="Helical" evidence="7">
    <location>
        <begin position="527"/>
        <end position="546"/>
    </location>
</feature>
<keyword evidence="5" id="KW-0175">Coiled coil</keyword>
<reference evidence="9" key="1">
    <citation type="submission" date="2025-08" db="UniProtKB">
        <authorList>
            <consortium name="RefSeq"/>
        </authorList>
    </citation>
    <scope>IDENTIFICATION</scope>
</reference>
<feature type="compositionally biased region" description="Basic and acidic residues" evidence="6">
    <location>
        <begin position="124"/>
        <end position="137"/>
    </location>
</feature>
<evidence type="ECO:0000256" key="4">
    <source>
        <dbReference type="ARBA" id="ARBA00023136"/>
    </source>
</evidence>
<dbReference type="GO" id="GO:0005737">
    <property type="term" value="C:cytoplasm"/>
    <property type="evidence" value="ECO:0000318"/>
    <property type="project" value="GO_Central"/>
</dbReference>
<dbReference type="AlphaFoldDB" id="A0A1U8AIS4"/>
<sequence length="586" mass="66161">MKKVRDASISINNTTNSSRKSFYELSFSLIFSFWCLLFLFYSRLGHSHRNGDSCIADRSDSCVNGMLLEFNLSIDSNSSTVRDYNTADSNFSIRETKSLEEVVWNILGYRSLAGREQQQQQERSTNKQEQEKNDKASRPTYVDLDDFRNKTMQGKERDAHIHLRNITHRLETDGTEYNYASASKGAKVLAHNKEAKGASNILGGDKDKYLRNPCTVGKKFVVIELAEETLVDAVKIANFEHHSSNFKDFVLSGSLSYPTETWTPLGNFVAANVKHAQRFMLPEPKWVRYLKLKLLSHYGSEFYCTLSILEVYGVDAIERMLEDLIEVSEEPGSDQSSSPNMIGTLSPRLEPGPIDKDETIQVHNGVDSASKGIDNSDNGQRPNTDAIKNAVSKSNIPDPVKEVRQQPNGRIPGDTVLKILMQKLRSLELNLSVLEEYIKELNRRQGDVLPELDKEMSRNALLLSEMKSEIKDLMAWKDIMEKTICDLDSWKLVVSSRIDTLVRDNSILRLDVEKVLRDQANMENKELAVLAVSLFFACVAVLRLALEKAFVLFGASQSHNAYSTSRGWILILVSSSMATIITLLYN</sequence>
<feature type="compositionally biased region" description="Polar residues" evidence="6">
    <location>
        <begin position="373"/>
        <end position="383"/>
    </location>
</feature>
<gene>
    <name evidence="9" type="primary">LOC104604783</name>
</gene>
<dbReference type="eggNOG" id="KOG1396">
    <property type="taxonomic scope" value="Eukaryota"/>
</dbReference>
<dbReference type="OMA" id="RDSYCKV"/>
<proteinExistence type="predicted"/>
<evidence type="ECO:0000256" key="3">
    <source>
        <dbReference type="ARBA" id="ARBA00022989"/>
    </source>
</evidence>
<dbReference type="PROSITE" id="PS51469">
    <property type="entry name" value="SUN"/>
    <property type="match status" value="1"/>
</dbReference>
<protein>
    <submittedName>
        <fullName evidence="9">SUN domain-containing protein 2 isoform X1</fullName>
    </submittedName>
</protein>
<dbReference type="PANTHER" id="PTHR12953:SF3">
    <property type="entry name" value="SUN DOMAIN-CONTAINING PROTEIN 5"/>
    <property type="match status" value="1"/>
</dbReference>
<feature type="compositionally biased region" description="Polar residues" evidence="6">
    <location>
        <begin position="333"/>
        <end position="343"/>
    </location>
</feature>
<feature type="transmembrane region" description="Helical" evidence="7">
    <location>
        <begin position="21"/>
        <end position="41"/>
    </location>
</feature>
<dbReference type="Gene3D" id="2.60.120.260">
    <property type="entry name" value="Galactose-binding domain-like"/>
    <property type="match status" value="1"/>
</dbReference>
<dbReference type="GO" id="GO:0016020">
    <property type="term" value="C:membrane"/>
    <property type="evidence" value="ECO:0000318"/>
    <property type="project" value="GO_Central"/>
</dbReference>
<evidence type="ECO:0000256" key="7">
    <source>
        <dbReference type="SAM" id="Phobius"/>
    </source>
</evidence>
<dbReference type="KEGG" id="nnu:104604783"/>
<dbReference type="OrthoDB" id="266334at2759"/>
<accession>A0A1U8AIS4</accession>
<comment type="subcellular location">
    <subcellularLocation>
        <location evidence="1">Membrane</location>
    </subcellularLocation>
</comment>
<name>A0A1U8AIS4_NELNU</name>
<dbReference type="Proteomes" id="UP000189703">
    <property type="component" value="Unplaced"/>
</dbReference>
<evidence type="ECO:0000313" key="8">
    <source>
        <dbReference type="Proteomes" id="UP000189703"/>
    </source>
</evidence>
<dbReference type="InterPro" id="IPR045120">
    <property type="entry name" value="Suco/Slp1-like"/>
</dbReference>